<evidence type="ECO:0000259" key="5">
    <source>
        <dbReference type="SMART" id="SM00062"/>
    </source>
</evidence>
<dbReference type="CDD" id="cd13690">
    <property type="entry name" value="PBP2_GluB"/>
    <property type="match status" value="1"/>
</dbReference>
<evidence type="ECO:0000256" key="1">
    <source>
        <dbReference type="ARBA" id="ARBA00010333"/>
    </source>
</evidence>
<dbReference type="InterPro" id="IPR051455">
    <property type="entry name" value="Bact_solute-bind_prot3"/>
</dbReference>
<dbReference type="SMART" id="SM00062">
    <property type="entry name" value="PBPb"/>
    <property type="match status" value="1"/>
</dbReference>
<dbReference type="SUPFAM" id="SSF53850">
    <property type="entry name" value="Periplasmic binding protein-like II"/>
    <property type="match status" value="1"/>
</dbReference>
<dbReference type="OrthoDB" id="9807888at2"/>
<dbReference type="Gene3D" id="3.40.190.10">
    <property type="entry name" value="Periplasmic binding protein-like II"/>
    <property type="match status" value="2"/>
</dbReference>
<dbReference type="PROSITE" id="PS01039">
    <property type="entry name" value="SBP_BACTERIAL_3"/>
    <property type="match status" value="1"/>
</dbReference>
<reference evidence="6 7" key="1">
    <citation type="submission" date="2019-08" db="EMBL/GenBank/DDBJ databases">
        <authorList>
            <person name="Lei W."/>
        </authorList>
    </citation>
    <scope>NUCLEOTIDE SEQUENCE [LARGE SCALE GENOMIC DNA]</scope>
    <source>
        <strain evidence="6 7">CCUG 58627</strain>
    </source>
</reference>
<dbReference type="GO" id="GO:0005576">
    <property type="term" value="C:extracellular region"/>
    <property type="evidence" value="ECO:0007669"/>
    <property type="project" value="TreeGrafter"/>
</dbReference>
<gene>
    <name evidence="6" type="ORF">FRX94_07975</name>
</gene>
<feature type="domain" description="Solute-binding protein family 3/N-terminal" evidence="5">
    <location>
        <begin position="28"/>
        <end position="254"/>
    </location>
</feature>
<dbReference type="GO" id="GO:0006865">
    <property type="term" value="P:amino acid transport"/>
    <property type="evidence" value="ECO:0007669"/>
    <property type="project" value="TreeGrafter"/>
</dbReference>
<sequence>MSREFLGSFRPDHRTPEERVPQILARGRIIVGVDQSQYLLSFRDPSTGELRGFEVELAKEIAQDIFGDPNRVEFRFVDSTDRIRALESGQVDIVVQSMTITRTRQDQVAFSTPYFTAQTRILTLVHAEVHSSKDLAGKTVCVTDQSTGLDTARREAPESRILKVRNWSDCLVALQQNQAVAVISDDAILSGIAAQDPYTRILDEVLREETYGVAVAKPGTRHDTLGLIRQVNFTIERIQRDNTWWKMYRQWLEPYQTTPGPPPTNYREE</sequence>
<accession>A0A5C5UD63</accession>
<evidence type="ECO:0000256" key="2">
    <source>
        <dbReference type="ARBA" id="ARBA00022448"/>
    </source>
</evidence>
<keyword evidence="7" id="KW-1185">Reference proteome</keyword>
<dbReference type="Pfam" id="PF00497">
    <property type="entry name" value="SBP_bac_3"/>
    <property type="match status" value="1"/>
</dbReference>
<name>A0A5C5UD63_9CORY</name>
<keyword evidence="2" id="KW-0813">Transport</keyword>
<evidence type="ECO:0000256" key="3">
    <source>
        <dbReference type="ARBA" id="ARBA00022729"/>
    </source>
</evidence>
<organism evidence="6 7">
    <name type="scientific">Corynebacterium canis</name>
    <dbReference type="NCBI Taxonomy" id="679663"/>
    <lineage>
        <taxon>Bacteria</taxon>
        <taxon>Bacillati</taxon>
        <taxon>Actinomycetota</taxon>
        <taxon>Actinomycetes</taxon>
        <taxon>Mycobacteriales</taxon>
        <taxon>Corynebacteriaceae</taxon>
        <taxon>Corynebacterium</taxon>
    </lineage>
</organism>
<comment type="similarity">
    <text evidence="1 4">Belongs to the bacterial solute-binding protein 3 family.</text>
</comment>
<evidence type="ECO:0000313" key="7">
    <source>
        <dbReference type="Proteomes" id="UP000320791"/>
    </source>
</evidence>
<dbReference type="PANTHER" id="PTHR30085:SF6">
    <property type="entry name" value="ABC TRANSPORTER GLUTAMINE-BINDING PROTEIN GLNH"/>
    <property type="match status" value="1"/>
</dbReference>
<protein>
    <submittedName>
        <fullName evidence="6">Glutamate ABC transporter substrate-binding protein</fullName>
    </submittedName>
</protein>
<evidence type="ECO:0000313" key="6">
    <source>
        <dbReference type="EMBL" id="TWT24541.1"/>
    </source>
</evidence>
<proteinExistence type="inferred from homology"/>
<dbReference type="Proteomes" id="UP000320791">
    <property type="component" value="Unassembled WGS sequence"/>
</dbReference>
<dbReference type="InterPro" id="IPR001638">
    <property type="entry name" value="Solute-binding_3/MltF_N"/>
</dbReference>
<keyword evidence="3" id="KW-0732">Signal</keyword>
<dbReference type="PANTHER" id="PTHR30085">
    <property type="entry name" value="AMINO ACID ABC TRANSPORTER PERMEASE"/>
    <property type="match status" value="1"/>
</dbReference>
<dbReference type="InterPro" id="IPR018313">
    <property type="entry name" value="SBP_3_CS"/>
</dbReference>
<dbReference type="EMBL" id="VOHM01000016">
    <property type="protein sequence ID" value="TWT24541.1"/>
    <property type="molecule type" value="Genomic_DNA"/>
</dbReference>
<dbReference type="GO" id="GO:0030288">
    <property type="term" value="C:outer membrane-bounded periplasmic space"/>
    <property type="evidence" value="ECO:0007669"/>
    <property type="project" value="TreeGrafter"/>
</dbReference>
<dbReference type="AlphaFoldDB" id="A0A5C5UD63"/>
<evidence type="ECO:0000256" key="4">
    <source>
        <dbReference type="RuleBase" id="RU003744"/>
    </source>
</evidence>
<comment type="caution">
    <text evidence="6">The sequence shown here is derived from an EMBL/GenBank/DDBJ whole genome shotgun (WGS) entry which is preliminary data.</text>
</comment>